<evidence type="ECO:0000313" key="1">
    <source>
        <dbReference type="EMBL" id="KAK3061908.1"/>
    </source>
</evidence>
<protein>
    <submittedName>
        <fullName evidence="1">Uncharacterized protein</fullName>
    </submittedName>
</protein>
<accession>A0ACC3D4X6</accession>
<name>A0ACC3D4X6_9PEZI</name>
<gene>
    <name evidence="1" type="ORF">LTS18_005193</name>
</gene>
<comment type="caution">
    <text evidence="1">The sequence shown here is derived from an EMBL/GenBank/DDBJ whole genome shotgun (WGS) entry which is preliminary data.</text>
</comment>
<keyword evidence="2" id="KW-1185">Reference proteome</keyword>
<proteinExistence type="predicted"/>
<organism evidence="1 2">
    <name type="scientific">Coniosporium uncinatum</name>
    <dbReference type="NCBI Taxonomy" id="93489"/>
    <lineage>
        <taxon>Eukaryota</taxon>
        <taxon>Fungi</taxon>
        <taxon>Dikarya</taxon>
        <taxon>Ascomycota</taxon>
        <taxon>Pezizomycotina</taxon>
        <taxon>Dothideomycetes</taxon>
        <taxon>Dothideomycetes incertae sedis</taxon>
        <taxon>Coniosporium</taxon>
    </lineage>
</organism>
<dbReference type="Proteomes" id="UP001186974">
    <property type="component" value="Unassembled WGS sequence"/>
</dbReference>
<dbReference type="EMBL" id="JAWDJW010007565">
    <property type="protein sequence ID" value="KAK3061908.1"/>
    <property type="molecule type" value="Genomic_DNA"/>
</dbReference>
<reference evidence="1" key="1">
    <citation type="submission" date="2024-09" db="EMBL/GenBank/DDBJ databases">
        <title>Black Yeasts Isolated from many extreme environments.</title>
        <authorList>
            <person name="Coleine C."/>
            <person name="Stajich J.E."/>
            <person name="Selbmann L."/>
        </authorList>
    </citation>
    <scope>NUCLEOTIDE SEQUENCE</scope>
    <source>
        <strain evidence="1">CCFEE 5737</strain>
    </source>
</reference>
<evidence type="ECO:0000313" key="2">
    <source>
        <dbReference type="Proteomes" id="UP001186974"/>
    </source>
</evidence>
<sequence length="118" mass="13650">MGFDGEGNAEFRDHTYNAACRRDPDVSLACTTCPKSDDMPFGPLYALYEDERGQLPAGWERAWDVRRQKWCYTRVQSGLTIYTRPIGPTLEDMGSVDADEEPEWDRDFVTSIEELQWF</sequence>